<dbReference type="SUPFAM" id="SSF55729">
    <property type="entry name" value="Acyl-CoA N-acyltransferases (Nat)"/>
    <property type="match status" value="1"/>
</dbReference>
<gene>
    <name evidence="2" type="ORF">GA0070561_6454</name>
</gene>
<name>A0A1C5A8H9_9ACTN</name>
<dbReference type="Gene3D" id="3.40.630.30">
    <property type="match status" value="1"/>
</dbReference>
<sequence>MSIILSTPSVEEMSPAVDALKRWQYDGGPLQLHSGDLGWHSLNGAEATAAALRVWSRDGEVLAIGLLDGPRLVRMAVAPHWRDDEALTHRLVADLDDPARGVLALDGATVEARRADLLTQLLLKRGWERDEPWTTFHRTLSNPVQECGLRIETIKPDRAEVWVAVHWSAFRGSTFTDADRRRFLGRWLAMARGPFYGDARSLAAFDENDDAVAVAAVWSAGPGRPGLLEPLGVHRGHRGHGYGTAITLAAAAALRDMGASSANVGVECSNVGAVATYASAGFTPSADVVDLRRGPR</sequence>
<dbReference type="EMBL" id="FMCR01000009">
    <property type="protein sequence ID" value="SCF41542.1"/>
    <property type="molecule type" value="Genomic_DNA"/>
</dbReference>
<dbReference type="Pfam" id="PF00583">
    <property type="entry name" value="Acetyltransf_1"/>
    <property type="match status" value="1"/>
</dbReference>
<dbReference type="PROSITE" id="PS00213">
    <property type="entry name" value="LIPOCALIN"/>
    <property type="match status" value="1"/>
</dbReference>
<reference evidence="2 3" key="1">
    <citation type="submission" date="2016-06" db="EMBL/GenBank/DDBJ databases">
        <authorList>
            <person name="Kjaerup R.B."/>
            <person name="Dalgaard T.S."/>
            <person name="Juul-Madsen H.R."/>
        </authorList>
    </citation>
    <scope>NUCLEOTIDE SEQUENCE [LARGE SCALE GENOMIC DNA]</scope>
    <source>
        <strain evidence="2 3">DSM 44871</strain>
    </source>
</reference>
<evidence type="ECO:0000313" key="3">
    <source>
        <dbReference type="Proteomes" id="UP000198864"/>
    </source>
</evidence>
<proteinExistence type="predicted"/>
<protein>
    <submittedName>
        <fullName evidence="2">Acetyltransferase (GNAT) family protein</fullName>
    </submittedName>
</protein>
<dbReference type="PROSITE" id="PS51186">
    <property type="entry name" value="GNAT"/>
    <property type="match status" value="1"/>
</dbReference>
<dbReference type="InterPro" id="IPR000182">
    <property type="entry name" value="GNAT_dom"/>
</dbReference>
<dbReference type="STRING" id="285676.GA0070561_6454"/>
<accession>A0A1C5A8H9</accession>
<evidence type="ECO:0000259" key="1">
    <source>
        <dbReference type="PROSITE" id="PS51186"/>
    </source>
</evidence>
<dbReference type="AlphaFoldDB" id="A0A1C5A8H9"/>
<dbReference type="RefSeq" id="WP_091408236.1">
    <property type="nucleotide sequence ID" value="NZ_FMCR01000009.1"/>
</dbReference>
<keyword evidence="2" id="KW-0808">Transferase</keyword>
<dbReference type="GO" id="GO:0016747">
    <property type="term" value="F:acyltransferase activity, transferring groups other than amino-acyl groups"/>
    <property type="evidence" value="ECO:0007669"/>
    <property type="project" value="InterPro"/>
</dbReference>
<evidence type="ECO:0000313" key="2">
    <source>
        <dbReference type="EMBL" id="SCF41542.1"/>
    </source>
</evidence>
<dbReference type="InterPro" id="IPR022272">
    <property type="entry name" value="Lipocalin_CS"/>
</dbReference>
<dbReference type="Proteomes" id="UP000198864">
    <property type="component" value="Unassembled WGS sequence"/>
</dbReference>
<dbReference type="InterPro" id="IPR016181">
    <property type="entry name" value="Acyl_CoA_acyltransferase"/>
</dbReference>
<organism evidence="2 3">
    <name type="scientific">Micromonospora saelicesensis</name>
    <dbReference type="NCBI Taxonomy" id="285676"/>
    <lineage>
        <taxon>Bacteria</taxon>
        <taxon>Bacillati</taxon>
        <taxon>Actinomycetota</taxon>
        <taxon>Actinomycetes</taxon>
        <taxon>Micromonosporales</taxon>
        <taxon>Micromonosporaceae</taxon>
        <taxon>Micromonospora</taxon>
    </lineage>
</organism>
<feature type="domain" description="N-acetyltransferase" evidence="1">
    <location>
        <begin position="149"/>
        <end position="296"/>
    </location>
</feature>